<sequence>MVKDRILTLLIGAGEIWRKASIACLALLASPGAFGPAASHSNPSNRVTGNLCWRSSTAACPDACRQYALVGSVGSALYSEIAKRRGVLFRFPLPFPMPQIPHPLPCLWSVSGPLISVTGIASDRPS</sequence>
<dbReference type="Proteomes" id="UP000799441">
    <property type="component" value="Unassembled WGS sequence"/>
</dbReference>
<keyword evidence="2" id="KW-1185">Reference proteome</keyword>
<name>A0A9P4Q6C6_9PEZI</name>
<protein>
    <submittedName>
        <fullName evidence="1">Uncharacterized protein</fullName>
    </submittedName>
</protein>
<dbReference type="EMBL" id="MU003803">
    <property type="protein sequence ID" value="KAF2720128.1"/>
    <property type="molecule type" value="Genomic_DNA"/>
</dbReference>
<accession>A0A9P4Q6C6</accession>
<evidence type="ECO:0000313" key="2">
    <source>
        <dbReference type="Proteomes" id="UP000799441"/>
    </source>
</evidence>
<proteinExistence type="predicted"/>
<reference evidence="1" key="1">
    <citation type="journal article" date="2020" name="Stud. Mycol.">
        <title>101 Dothideomycetes genomes: a test case for predicting lifestyles and emergence of pathogens.</title>
        <authorList>
            <person name="Haridas S."/>
            <person name="Albert R."/>
            <person name="Binder M."/>
            <person name="Bloem J."/>
            <person name="Labutti K."/>
            <person name="Salamov A."/>
            <person name="Andreopoulos B."/>
            <person name="Baker S."/>
            <person name="Barry K."/>
            <person name="Bills G."/>
            <person name="Bluhm B."/>
            <person name="Cannon C."/>
            <person name="Castanera R."/>
            <person name="Culley D."/>
            <person name="Daum C."/>
            <person name="Ezra D."/>
            <person name="Gonzalez J."/>
            <person name="Henrissat B."/>
            <person name="Kuo A."/>
            <person name="Liang C."/>
            <person name="Lipzen A."/>
            <person name="Lutzoni F."/>
            <person name="Magnuson J."/>
            <person name="Mondo S."/>
            <person name="Nolan M."/>
            <person name="Ohm R."/>
            <person name="Pangilinan J."/>
            <person name="Park H.-J."/>
            <person name="Ramirez L."/>
            <person name="Alfaro M."/>
            <person name="Sun H."/>
            <person name="Tritt A."/>
            <person name="Yoshinaga Y."/>
            <person name="Zwiers L.-H."/>
            <person name="Turgeon B."/>
            <person name="Goodwin S."/>
            <person name="Spatafora J."/>
            <person name="Crous P."/>
            <person name="Grigoriev I."/>
        </authorList>
    </citation>
    <scope>NUCLEOTIDE SEQUENCE</scope>
    <source>
        <strain evidence="1">CBS 116435</strain>
    </source>
</reference>
<evidence type="ECO:0000313" key="1">
    <source>
        <dbReference type="EMBL" id="KAF2720128.1"/>
    </source>
</evidence>
<organism evidence="1 2">
    <name type="scientific">Polychaeton citri CBS 116435</name>
    <dbReference type="NCBI Taxonomy" id="1314669"/>
    <lineage>
        <taxon>Eukaryota</taxon>
        <taxon>Fungi</taxon>
        <taxon>Dikarya</taxon>
        <taxon>Ascomycota</taxon>
        <taxon>Pezizomycotina</taxon>
        <taxon>Dothideomycetes</taxon>
        <taxon>Dothideomycetidae</taxon>
        <taxon>Capnodiales</taxon>
        <taxon>Capnodiaceae</taxon>
        <taxon>Polychaeton</taxon>
    </lineage>
</organism>
<comment type="caution">
    <text evidence="1">The sequence shown here is derived from an EMBL/GenBank/DDBJ whole genome shotgun (WGS) entry which is preliminary data.</text>
</comment>
<gene>
    <name evidence="1" type="ORF">K431DRAFT_286139</name>
</gene>
<dbReference type="AlphaFoldDB" id="A0A9P4Q6C6"/>